<proteinExistence type="predicted"/>
<sequence>MSVTIKPITDHESYEVNGHLVYKDTLNNWISKSDLSEKERLAFSQYTKIVIQNPRFKKHTKATYND</sequence>
<dbReference type="RefSeq" id="WP_035626314.1">
    <property type="nucleotide sequence ID" value="NZ_JBEWQG010000027.1"/>
</dbReference>
<dbReference type="AlphaFoldDB" id="A0A086A3F9"/>
<reference evidence="1 3" key="1">
    <citation type="submission" date="2014-07" db="EMBL/GenBank/DDBJ databases">
        <title>Genome of Flavobacterium hydatis DSM 2063.</title>
        <authorList>
            <person name="Pipes S.E."/>
            <person name="Stropko S.J."/>
            <person name="Newman J.D."/>
        </authorList>
    </citation>
    <scope>NUCLEOTIDE SEQUENCE [LARGE SCALE GENOMIC DNA]</scope>
    <source>
        <strain evidence="1 3">DSM 2063</strain>
    </source>
</reference>
<evidence type="ECO:0000313" key="2">
    <source>
        <dbReference type="EMBL" id="OXA97887.1"/>
    </source>
</evidence>
<dbReference type="EMBL" id="MUGY01000002">
    <property type="protein sequence ID" value="OXA97887.1"/>
    <property type="molecule type" value="Genomic_DNA"/>
</dbReference>
<keyword evidence="4" id="KW-1185">Reference proteome</keyword>
<name>A0A086A3F9_FLAHY</name>
<dbReference type="eggNOG" id="ENOG502ZY9Z">
    <property type="taxonomic scope" value="Bacteria"/>
</dbReference>
<dbReference type="Proteomes" id="UP000198424">
    <property type="component" value="Unassembled WGS sequence"/>
</dbReference>
<evidence type="ECO:0000313" key="4">
    <source>
        <dbReference type="Proteomes" id="UP000198424"/>
    </source>
</evidence>
<protein>
    <submittedName>
        <fullName evidence="1">Uncharacterized protein</fullName>
    </submittedName>
</protein>
<gene>
    <name evidence="2" type="ORF">B0A62_03245</name>
    <name evidence="1" type="ORF">IW20_20015</name>
</gene>
<dbReference type="EMBL" id="JPRM01000036">
    <property type="protein sequence ID" value="KFF11223.1"/>
    <property type="molecule type" value="Genomic_DNA"/>
</dbReference>
<organism evidence="1 3">
    <name type="scientific">Flavobacterium hydatis</name>
    <name type="common">Cytophaga aquatilis</name>
    <dbReference type="NCBI Taxonomy" id="991"/>
    <lineage>
        <taxon>Bacteria</taxon>
        <taxon>Pseudomonadati</taxon>
        <taxon>Bacteroidota</taxon>
        <taxon>Flavobacteriia</taxon>
        <taxon>Flavobacteriales</taxon>
        <taxon>Flavobacteriaceae</taxon>
        <taxon>Flavobacterium</taxon>
    </lineage>
</organism>
<evidence type="ECO:0000313" key="1">
    <source>
        <dbReference type="EMBL" id="KFF11223.1"/>
    </source>
</evidence>
<reference evidence="2 4" key="2">
    <citation type="submission" date="2016-11" db="EMBL/GenBank/DDBJ databases">
        <title>Whole genomes of Flavobacteriaceae.</title>
        <authorList>
            <person name="Stine C."/>
            <person name="Li C."/>
            <person name="Tadesse D."/>
        </authorList>
    </citation>
    <scope>NUCLEOTIDE SEQUENCE [LARGE SCALE GENOMIC DNA]</scope>
    <source>
        <strain evidence="2 4">ATCC 29551</strain>
    </source>
</reference>
<dbReference type="Proteomes" id="UP000028712">
    <property type="component" value="Unassembled WGS sequence"/>
</dbReference>
<accession>A0A086A3F9</accession>
<comment type="caution">
    <text evidence="1">The sequence shown here is derived from an EMBL/GenBank/DDBJ whole genome shotgun (WGS) entry which is preliminary data.</text>
</comment>
<evidence type="ECO:0000313" key="3">
    <source>
        <dbReference type="Proteomes" id="UP000028712"/>
    </source>
</evidence>
<dbReference type="OrthoDB" id="1376830at2"/>